<feature type="transmembrane region" description="Helical" evidence="1">
    <location>
        <begin position="136"/>
        <end position="155"/>
    </location>
</feature>
<evidence type="ECO:0000256" key="1">
    <source>
        <dbReference type="SAM" id="Phobius"/>
    </source>
</evidence>
<comment type="caution">
    <text evidence="2">The sequence shown here is derived from an EMBL/GenBank/DDBJ whole genome shotgun (WGS) entry which is preliminary data.</text>
</comment>
<evidence type="ECO:0000313" key="2">
    <source>
        <dbReference type="EMBL" id="KAK9803687.1"/>
    </source>
</evidence>
<dbReference type="PANTHER" id="PTHR36774">
    <property type="entry name" value="INSULIN-INDUCED PROTEIN"/>
    <property type="match status" value="1"/>
</dbReference>
<sequence length="225" mass="24470">MKAMAMQGDQAMLCRHRVPSSVTQVPARHVLGKALLTGVTFGTAFQVTHNNGLLPVYDVLPFKVGPFLESGLVPGMLAPIWVLYAYLQPLLDEYFADEAVDRASGRASSLAYNALNWGVLAAMFLLSDYLYLAGFPHWQCTVILGAVGAAVYKAFDDTRGGLILAALLAVGAPATEILIVHLGLWHYDRPDFFGVCHWTAWCYAAYAVGVGNFGRYLVGKERKGN</sequence>
<dbReference type="Proteomes" id="UP001489004">
    <property type="component" value="Unassembled WGS sequence"/>
</dbReference>
<gene>
    <name evidence="2" type="ORF">WJX72_012204</name>
</gene>
<keyword evidence="1" id="KW-1133">Transmembrane helix</keyword>
<keyword evidence="1" id="KW-0812">Transmembrane</keyword>
<proteinExistence type="predicted"/>
<protein>
    <submittedName>
        <fullName evidence="2">Uncharacterized protein</fullName>
    </submittedName>
</protein>
<keyword evidence="3" id="KW-1185">Reference proteome</keyword>
<feature type="transmembrane region" description="Helical" evidence="1">
    <location>
        <begin position="198"/>
        <end position="218"/>
    </location>
</feature>
<dbReference type="EMBL" id="JALJOR010000020">
    <property type="protein sequence ID" value="KAK9803687.1"/>
    <property type="molecule type" value="Genomic_DNA"/>
</dbReference>
<accession>A0AAW1P2Z1</accession>
<keyword evidence="1" id="KW-0472">Membrane</keyword>
<feature type="transmembrane region" description="Helical" evidence="1">
    <location>
        <begin position="162"/>
        <end position="186"/>
    </location>
</feature>
<evidence type="ECO:0000313" key="3">
    <source>
        <dbReference type="Proteomes" id="UP001489004"/>
    </source>
</evidence>
<dbReference type="AlphaFoldDB" id="A0AAW1P2Z1"/>
<organism evidence="2 3">
    <name type="scientific">[Myrmecia] bisecta</name>
    <dbReference type="NCBI Taxonomy" id="41462"/>
    <lineage>
        <taxon>Eukaryota</taxon>
        <taxon>Viridiplantae</taxon>
        <taxon>Chlorophyta</taxon>
        <taxon>core chlorophytes</taxon>
        <taxon>Trebouxiophyceae</taxon>
        <taxon>Trebouxiales</taxon>
        <taxon>Trebouxiaceae</taxon>
        <taxon>Myrmecia</taxon>
    </lineage>
</organism>
<name>A0AAW1P2Z1_9CHLO</name>
<reference evidence="2 3" key="1">
    <citation type="journal article" date="2024" name="Nat. Commun.">
        <title>Phylogenomics reveals the evolutionary origins of lichenization in chlorophyte algae.</title>
        <authorList>
            <person name="Puginier C."/>
            <person name="Libourel C."/>
            <person name="Otte J."/>
            <person name="Skaloud P."/>
            <person name="Haon M."/>
            <person name="Grisel S."/>
            <person name="Petersen M."/>
            <person name="Berrin J.G."/>
            <person name="Delaux P.M."/>
            <person name="Dal Grande F."/>
            <person name="Keller J."/>
        </authorList>
    </citation>
    <scope>NUCLEOTIDE SEQUENCE [LARGE SCALE GENOMIC DNA]</scope>
    <source>
        <strain evidence="2 3">SAG 2043</strain>
    </source>
</reference>
<dbReference type="PANTHER" id="PTHR36774:SF1">
    <property type="entry name" value="INSULIN-INDUCED PROTEIN"/>
    <property type="match status" value="1"/>
</dbReference>
<feature type="transmembrane region" description="Helical" evidence="1">
    <location>
        <begin position="110"/>
        <end position="130"/>
    </location>
</feature>